<sequence length="82" mass="9342">MWHDICVIRRDRRTPGIHRVGERQQISNLFEYTADQVQVKPRSAEPCGEVRQQGAADAANLFVVEHAAAKQTDADEEQRGRQ</sequence>
<protein>
    <submittedName>
        <fullName evidence="1">Uncharacterized protein</fullName>
    </submittedName>
</protein>
<gene>
    <name evidence="1" type="ORF">SDC9_131250</name>
</gene>
<dbReference type="AlphaFoldDB" id="A0A645D4P3"/>
<proteinExistence type="predicted"/>
<name>A0A645D4P3_9ZZZZ</name>
<dbReference type="EMBL" id="VSSQ01032792">
    <property type="protein sequence ID" value="MPM84179.1"/>
    <property type="molecule type" value="Genomic_DNA"/>
</dbReference>
<accession>A0A645D4P3</accession>
<comment type="caution">
    <text evidence="1">The sequence shown here is derived from an EMBL/GenBank/DDBJ whole genome shotgun (WGS) entry which is preliminary data.</text>
</comment>
<evidence type="ECO:0000313" key="1">
    <source>
        <dbReference type="EMBL" id="MPM84179.1"/>
    </source>
</evidence>
<organism evidence="1">
    <name type="scientific">bioreactor metagenome</name>
    <dbReference type="NCBI Taxonomy" id="1076179"/>
    <lineage>
        <taxon>unclassified sequences</taxon>
        <taxon>metagenomes</taxon>
        <taxon>ecological metagenomes</taxon>
    </lineage>
</organism>
<reference evidence="1" key="1">
    <citation type="submission" date="2019-08" db="EMBL/GenBank/DDBJ databases">
        <authorList>
            <person name="Kucharzyk K."/>
            <person name="Murdoch R.W."/>
            <person name="Higgins S."/>
            <person name="Loffler F."/>
        </authorList>
    </citation>
    <scope>NUCLEOTIDE SEQUENCE</scope>
</reference>